<sequence>MLEEGCRTRDRIVQLDAAVATEGLMIESSQGSRLHPAIAEARQQRLTLARLLVSLGIPALEGDDLPASRGVRGVYGKGRR</sequence>
<comment type="caution">
    <text evidence="1">The sequence shown here is derived from an EMBL/GenBank/DDBJ whole genome shotgun (WGS) entry which is preliminary data.</text>
</comment>
<keyword evidence="2" id="KW-1185">Reference proteome</keyword>
<dbReference type="AlphaFoldDB" id="A0A4R8ZF30"/>
<gene>
    <name evidence="1" type="ORF">E3T27_08645</name>
</gene>
<name>A0A4R8ZF30_9MICO</name>
<evidence type="ECO:0000313" key="1">
    <source>
        <dbReference type="EMBL" id="TFD26086.1"/>
    </source>
</evidence>
<dbReference type="Proteomes" id="UP000298424">
    <property type="component" value="Unassembled WGS sequence"/>
</dbReference>
<reference evidence="1 2" key="1">
    <citation type="submission" date="2019-03" db="EMBL/GenBank/DDBJ databases">
        <title>Genomics of glacier-inhabiting Cryobacterium strains.</title>
        <authorList>
            <person name="Liu Q."/>
            <person name="Xin Y.-H."/>
        </authorList>
    </citation>
    <scope>NUCLEOTIDE SEQUENCE [LARGE SCALE GENOMIC DNA]</scope>
    <source>
        <strain evidence="1 2">TMT1-1</strain>
    </source>
</reference>
<evidence type="ECO:0000313" key="2">
    <source>
        <dbReference type="Proteomes" id="UP000298424"/>
    </source>
</evidence>
<dbReference type="OrthoDB" id="3405462at2"/>
<accession>A0A4R8ZF30</accession>
<dbReference type="EMBL" id="SOGT01000011">
    <property type="protein sequence ID" value="TFD26086.1"/>
    <property type="molecule type" value="Genomic_DNA"/>
</dbReference>
<protein>
    <submittedName>
        <fullName evidence="1">Uncharacterized protein</fullName>
    </submittedName>
</protein>
<proteinExistence type="predicted"/>
<organism evidence="1 2">
    <name type="scientific">Cryobacterium lyxosi</name>
    <dbReference type="NCBI Taxonomy" id="1259228"/>
    <lineage>
        <taxon>Bacteria</taxon>
        <taxon>Bacillati</taxon>
        <taxon>Actinomycetota</taxon>
        <taxon>Actinomycetes</taxon>
        <taxon>Micrococcales</taxon>
        <taxon>Microbacteriaceae</taxon>
        <taxon>Cryobacterium</taxon>
    </lineage>
</organism>